<feature type="non-terminal residue" evidence="2">
    <location>
        <position position="1"/>
    </location>
</feature>
<keyword evidence="3" id="KW-1185">Reference proteome</keyword>
<feature type="region of interest" description="Disordered" evidence="1">
    <location>
        <begin position="17"/>
        <end position="269"/>
    </location>
</feature>
<organism evidence="2 3">
    <name type="scientific">Candidula unifasciata</name>
    <dbReference type="NCBI Taxonomy" id="100452"/>
    <lineage>
        <taxon>Eukaryota</taxon>
        <taxon>Metazoa</taxon>
        <taxon>Spiralia</taxon>
        <taxon>Lophotrochozoa</taxon>
        <taxon>Mollusca</taxon>
        <taxon>Gastropoda</taxon>
        <taxon>Heterobranchia</taxon>
        <taxon>Euthyneura</taxon>
        <taxon>Panpulmonata</taxon>
        <taxon>Eupulmonata</taxon>
        <taxon>Stylommatophora</taxon>
        <taxon>Helicina</taxon>
        <taxon>Helicoidea</taxon>
        <taxon>Geomitridae</taxon>
        <taxon>Candidula</taxon>
    </lineage>
</organism>
<reference evidence="2" key="1">
    <citation type="submission" date="2021-04" db="EMBL/GenBank/DDBJ databases">
        <authorList>
            <consortium name="Molecular Ecology Group"/>
        </authorList>
    </citation>
    <scope>NUCLEOTIDE SEQUENCE</scope>
</reference>
<feature type="compositionally biased region" description="Polar residues" evidence="1">
    <location>
        <begin position="93"/>
        <end position="110"/>
    </location>
</feature>
<feature type="compositionally biased region" description="Polar residues" evidence="1">
    <location>
        <begin position="324"/>
        <end position="336"/>
    </location>
</feature>
<feature type="compositionally biased region" description="Polar residues" evidence="1">
    <location>
        <begin position="234"/>
        <end position="251"/>
    </location>
</feature>
<comment type="caution">
    <text evidence="2">The sequence shown here is derived from an EMBL/GenBank/DDBJ whole genome shotgun (WGS) entry which is preliminary data.</text>
</comment>
<proteinExistence type="predicted"/>
<gene>
    <name evidence="2" type="ORF">CUNI_LOCUS11787</name>
</gene>
<protein>
    <submittedName>
        <fullName evidence="2">Uncharacterized protein</fullName>
    </submittedName>
</protein>
<sequence length="376" mass="40959">VNQNKVDMRQTFTRMVAESLKPPDEPGLLPDSQGAIGGAPISANQQYQQLTPQQQMQQQQQQQSAMKGPAPLMRPPMNGPPLVMSHQMMQARPGSNQQPPVSVTPPQEIQHQMLGVNLSIPPPQLPGRANNQTVYSPAQQQPQHPTHPAPHLPQTPSQQQPQPVRQHMSPAMPTPLQQVQLQAQQSPHHLPSQQSPHHLPSQSPHLLHQPLLNQVPHAAQNQSPPYSQISSPSMTVNPAQQISNMGVNSAAQHLPPTNLAGNPSEHQMRSGMAVHPTVQPLNQVDLEKPKPQMVKDGRRGKKNLKGLNSKDISGSDMDAFFPNSKPSTHSQETDTAVNGAGGLPVKQALVEERETKQDTSKGLESPQKDRTPAPES</sequence>
<evidence type="ECO:0000313" key="2">
    <source>
        <dbReference type="EMBL" id="CAG5126229.1"/>
    </source>
</evidence>
<dbReference type="Proteomes" id="UP000678393">
    <property type="component" value="Unassembled WGS sequence"/>
</dbReference>
<evidence type="ECO:0000256" key="1">
    <source>
        <dbReference type="SAM" id="MobiDB-lite"/>
    </source>
</evidence>
<dbReference type="AlphaFoldDB" id="A0A8S3ZAK9"/>
<dbReference type="EMBL" id="CAJHNH020002298">
    <property type="protein sequence ID" value="CAG5126229.1"/>
    <property type="molecule type" value="Genomic_DNA"/>
</dbReference>
<feature type="compositionally biased region" description="Low complexity" evidence="1">
    <location>
        <begin position="45"/>
        <end position="63"/>
    </location>
</feature>
<feature type="compositionally biased region" description="Basic and acidic residues" evidence="1">
    <location>
        <begin position="285"/>
        <end position="297"/>
    </location>
</feature>
<feature type="compositionally biased region" description="Low complexity" evidence="1">
    <location>
        <begin position="220"/>
        <end position="233"/>
    </location>
</feature>
<name>A0A8S3ZAK9_9EUPU</name>
<accession>A0A8S3ZAK9</accession>
<feature type="compositionally biased region" description="Basic and acidic residues" evidence="1">
    <location>
        <begin position="349"/>
        <end position="376"/>
    </location>
</feature>
<feature type="non-terminal residue" evidence="2">
    <location>
        <position position="376"/>
    </location>
</feature>
<feature type="compositionally biased region" description="Low complexity" evidence="1">
    <location>
        <begin position="154"/>
        <end position="163"/>
    </location>
</feature>
<evidence type="ECO:0000313" key="3">
    <source>
        <dbReference type="Proteomes" id="UP000678393"/>
    </source>
</evidence>
<feature type="region of interest" description="Disordered" evidence="1">
    <location>
        <begin position="281"/>
        <end position="376"/>
    </location>
</feature>
<feature type="compositionally biased region" description="Low complexity" evidence="1">
    <location>
        <begin position="176"/>
        <end position="212"/>
    </location>
</feature>